<evidence type="ECO:0000313" key="2">
    <source>
        <dbReference type="Proteomes" id="UP000092321"/>
    </source>
</evidence>
<sequence>MNDTSLQLTQSITKLYSYLNTFNKKYNYETSSNQISLGNFFTNCCISEINNITNYFYKNTKEKLNIINNQLYLDLINSLLYWIESLLDCIKIKTNGTDKYIVNVSKFIDNKNGRIDDLVIILDFISKIITIVAGLLKVTVDEDNKLYSEFEKNLFDILDLIKNTLEYSNTLETSKNKDDNMEFIKVYKSFVNLINRNWIGKLAAIAVVFLSNNENKIDIVIMNILFRYTFTLELNGAIQAQKNIKKHTFLYEEYLKKDTVTSKNIIYGNVQKLEEEKEGGGMKCFRIVKMDKKKLVKAAFNEYNFMFRKLTDENNFIAFQYHLTTLSGTYSLENNKIFQYYQHAKSLQDFDRLIYLSLTKPSKFVNNNLLVMMNGATLDEKLNNPTNQLKTNIDNLSRTFLKNLIDMHIALFVFFETTLPKNNKDAKIKELVDVMYHNFTKLNINFVLHSHGKLLFAFIYEYCFFEFLKKLKTINASYVEFVHWDYLIENLNLLLHSFDYNNIAFVIGIIFSYWPYIPKNEKTKFLDELILKNWNDILSPEVRGFSLIDVLLAKLFIYKQLYSSNEEVLEILVNLELKNQYNKDLKVSIEFPNDPLILPNFRKVLLFSYPDTKQKKKIKKYDIKSEELNRFSEKELPKINVKNLIANKELPNPMYNNNSNSQVSKTQKEGGSMFNNFISDLSKTISQFTQPVEQSSSSSNNALAKDSEKYTNNFEEISVNKDLLEEELERVQLGDENPQYFFKMTSLDAQLIKTYIDGDDDYNPLDISQDLKDAFKSMKSLLAVSKDKIEDPIIKKINYKAREIQVMNMSKKSLIETYNKKWNEKYNNYYKTNTQDIKNGHQHNTVVRSMDDSFISDEGDDIVNFSETKQNDISSKIFRFIQNTNSQISDSLDWNSIATAENQTALEEELNIPYDLKLKVMPKVIKSHLSKETSNGESSNNNVKKFIAVFNKTIQEYDLTKVLLNKDLNETEDNCKLVIINEFLRFHN</sequence>
<protein>
    <submittedName>
        <fullName evidence="1">Uncharacterized protein</fullName>
    </submittedName>
</protein>
<name>A0A1B7TJH7_9ASCO</name>
<keyword evidence="2" id="KW-1185">Reference proteome</keyword>
<evidence type="ECO:0000313" key="1">
    <source>
        <dbReference type="EMBL" id="OBA28848.1"/>
    </source>
</evidence>
<gene>
    <name evidence="1" type="ORF">HANVADRAFT_84253</name>
</gene>
<reference evidence="2" key="1">
    <citation type="journal article" date="2016" name="Proc. Natl. Acad. Sci. U.S.A.">
        <title>Comparative genomics of biotechnologically important yeasts.</title>
        <authorList>
            <person name="Riley R."/>
            <person name="Haridas S."/>
            <person name="Wolfe K.H."/>
            <person name="Lopes M.R."/>
            <person name="Hittinger C.T."/>
            <person name="Goeker M."/>
            <person name="Salamov A.A."/>
            <person name="Wisecaver J.H."/>
            <person name="Long T.M."/>
            <person name="Calvey C.H."/>
            <person name="Aerts A.L."/>
            <person name="Barry K.W."/>
            <person name="Choi C."/>
            <person name="Clum A."/>
            <person name="Coughlan A.Y."/>
            <person name="Deshpande S."/>
            <person name="Douglass A.P."/>
            <person name="Hanson S.J."/>
            <person name="Klenk H.-P."/>
            <person name="LaButti K.M."/>
            <person name="Lapidus A."/>
            <person name="Lindquist E.A."/>
            <person name="Lipzen A.M."/>
            <person name="Meier-Kolthoff J.P."/>
            <person name="Ohm R.A."/>
            <person name="Otillar R.P."/>
            <person name="Pangilinan J.L."/>
            <person name="Peng Y."/>
            <person name="Rokas A."/>
            <person name="Rosa C.A."/>
            <person name="Scheuner C."/>
            <person name="Sibirny A.A."/>
            <person name="Slot J.C."/>
            <person name="Stielow J.B."/>
            <person name="Sun H."/>
            <person name="Kurtzman C.P."/>
            <person name="Blackwell M."/>
            <person name="Grigoriev I.V."/>
            <person name="Jeffries T.W."/>
        </authorList>
    </citation>
    <scope>NUCLEOTIDE SEQUENCE [LARGE SCALE GENOMIC DNA]</scope>
    <source>
        <strain evidence="2">NRRL Y-1626</strain>
    </source>
</reference>
<dbReference type="EMBL" id="LXPE01000002">
    <property type="protein sequence ID" value="OBA28848.1"/>
    <property type="molecule type" value="Genomic_DNA"/>
</dbReference>
<dbReference type="OrthoDB" id="3972662at2759"/>
<comment type="caution">
    <text evidence="1">The sequence shown here is derived from an EMBL/GenBank/DDBJ whole genome shotgun (WGS) entry which is preliminary data.</text>
</comment>
<dbReference type="AlphaFoldDB" id="A0A1B7TJH7"/>
<dbReference type="Proteomes" id="UP000092321">
    <property type="component" value="Unassembled WGS sequence"/>
</dbReference>
<proteinExistence type="predicted"/>
<organism evidence="1 2">
    <name type="scientific">Hanseniaspora valbyensis NRRL Y-1626</name>
    <dbReference type="NCBI Taxonomy" id="766949"/>
    <lineage>
        <taxon>Eukaryota</taxon>
        <taxon>Fungi</taxon>
        <taxon>Dikarya</taxon>
        <taxon>Ascomycota</taxon>
        <taxon>Saccharomycotina</taxon>
        <taxon>Saccharomycetes</taxon>
        <taxon>Saccharomycodales</taxon>
        <taxon>Saccharomycodaceae</taxon>
        <taxon>Hanseniaspora</taxon>
    </lineage>
</organism>
<accession>A0A1B7TJH7</accession>